<evidence type="ECO:0000256" key="8">
    <source>
        <dbReference type="HAMAP-Rule" id="MF_00972"/>
    </source>
</evidence>
<comment type="cofactor">
    <cofactor evidence="8">
        <name>Zn(2+)</name>
        <dbReference type="ChEBI" id="CHEBI:29105"/>
    </cofactor>
    <text evidence="8">Binds 1 zinc ion per subunit.</text>
</comment>
<dbReference type="InterPro" id="IPR028883">
    <property type="entry name" value="tRNA_aden_deaminase"/>
</dbReference>
<dbReference type="InterPro" id="IPR016192">
    <property type="entry name" value="APOBEC/CMP_deaminase_Zn-bd"/>
</dbReference>
<feature type="domain" description="CMP/dCMP-type deaminase" evidence="9">
    <location>
        <begin position="1"/>
        <end position="122"/>
    </location>
</feature>
<dbReference type="GO" id="GO:0002100">
    <property type="term" value="P:tRNA wobble adenosine to inosine editing"/>
    <property type="evidence" value="ECO:0007669"/>
    <property type="project" value="UniProtKB-UniRule"/>
</dbReference>
<evidence type="ECO:0000256" key="7">
    <source>
        <dbReference type="ARBA" id="ARBA00048045"/>
    </source>
</evidence>
<keyword evidence="6 8" id="KW-0862">Zinc</keyword>
<evidence type="ECO:0000256" key="3">
    <source>
        <dbReference type="ARBA" id="ARBA00022694"/>
    </source>
</evidence>
<comment type="similarity">
    <text evidence="1">Belongs to the cytidine and deoxycytidylate deaminase family. ADAT2 subfamily.</text>
</comment>
<reference evidence="11" key="1">
    <citation type="submission" date="2016-11" db="EMBL/GenBank/DDBJ databases">
        <authorList>
            <person name="Varghese N."/>
            <person name="Submissions S."/>
        </authorList>
    </citation>
    <scope>NUCLEOTIDE SEQUENCE [LARGE SCALE GENOMIC DNA]</scope>
    <source>
        <strain evidence="11">DSM 14826</strain>
    </source>
</reference>
<dbReference type="InterPro" id="IPR016193">
    <property type="entry name" value="Cytidine_deaminase-like"/>
</dbReference>
<gene>
    <name evidence="8" type="primary">tadA</name>
    <name evidence="10" type="ORF">SAMN02745227_01952</name>
</gene>
<dbReference type="Proteomes" id="UP000243547">
    <property type="component" value="Unassembled WGS sequence"/>
</dbReference>
<dbReference type="PROSITE" id="PS00903">
    <property type="entry name" value="CYT_DCMP_DEAMINASES_1"/>
    <property type="match status" value="1"/>
</dbReference>
<comment type="function">
    <text evidence="8">Catalyzes the deamination of adenosine to inosine at the wobble position 34 of tRNA(Arg2).</text>
</comment>
<dbReference type="HAMAP" id="MF_00972">
    <property type="entry name" value="tRNA_aden_deaminase"/>
    <property type="match status" value="1"/>
</dbReference>
<keyword evidence="5 8" id="KW-0378">Hydrolase</keyword>
<organism evidence="10 11">
    <name type="scientific">Anaerobranca californiensis DSM 14826</name>
    <dbReference type="NCBI Taxonomy" id="1120989"/>
    <lineage>
        <taxon>Bacteria</taxon>
        <taxon>Bacillati</taxon>
        <taxon>Bacillota</taxon>
        <taxon>Clostridia</taxon>
        <taxon>Eubacteriales</taxon>
        <taxon>Proteinivoracaceae</taxon>
        <taxon>Anaerobranca</taxon>
    </lineage>
</organism>
<dbReference type="EMBL" id="FRAI01000027">
    <property type="protein sequence ID" value="SHK27726.1"/>
    <property type="molecule type" value="Genomic_DNA"/>
</dbReference>
<evidence type="ECO:0000256" key="4">
    <source>
        <dbReference type="ARBA" id="ARBA00022723"/>
    </source>
</evidence>
<evidence type="ECO:0000313" key="10">
    <source>
        <dbReference type="EMBL" id="SHK27726.1"/>
    </source>
</evidence>
<sequence>MKEKFMHLALEQANKAFHLGEVPIGAVVVRNDEVISLGFNMRETLKDPTAHAELIAIRRAAQRLQGWRLIDCEIYVNVEPCAMCCEAIIQSRIKRLIFGLREPKTGAIYSKLQLPQIRNAKLEIEEGILEEESKILLQKFFNKIRNKNK</sequence>
<dbReference type="Pfam" id="PF00383">
    <property type="entry name" value="dCMP_cyt_deam_1"/>
    <property type="match status" value="1"/>
</dbReference>
<dbReference type="PROSITE" id="PS51747">
    <property type="entry name" value="CYT_DCMP_DEAMINASES_2"/>
    <property type="match status" value="1"/>
</dbReference>
<evidence type="ECO:0000259" key="9">
    <source>
        <dbReference type="PROSITE" id="PS51747"/>
    </source>
</evidence>
<accession>A0A1M6R5M6</accession>
<comment type="catalytic activity">
    <reaction evidence="7 8">
        <text>adenosine(34) in tRNA + H2O + H(+) = inosine(34) in tRNA + NH4(+)</text>
        <dbReference type="Rhea" id="RHEA:43168"/>
        <dbReference type="Rhea" id="RHEA-COMP:10373"/>
        <dbReference type="Rhea" id="RHEA-COMP:10374"/>
        <dbReference type="ChEBI" id="CHEBI:15377"/>
        <dbReference type="ChEBI" id="CHEBI:15378"/>
        <dbReference type="ChEBI" id="CHEBI:28938"/>
        <dbReference type="ChEBI" id="CHEBI:74411"/>
        <dbReference type="ChEBI" id="CHEBI:82852"/>
        <dbReference type="EC" id="3.5.4.33"/>
    </reaction>
</comment>
<feature type="active site" description="Proton donor" evidence="8">
    <location>
        <position position="53"/>
    </location>
</feature>
<keyword evidence="3 8" id="KW-0819">tRNA processing</keyword>
<feature type="binding site" evidence="8">
    <location>
        <position position="84"/>
    </location>
    <ligand>
        <name>Zn(2+)</name>
        <dbReference type="ChEBI" id="CHEBI:29105"/>
        <note>catalytic</note>
    </ligand>
</feature>
<feature type="binding site" evidence="8">
    <location>
        <position position="81"/>
    </location>
    <ligand>
        <name>Zn(2+)</name>
        <dbReference type="ChEBI" id="CHEBI:29105"/>
        <note>catalytic</note>
    </ligand>
</feature>
<evidence type="ECO:0000256" key="1">
    <source>
        <dbReference type="ARBA" id="ARBA00010669"/>
    </source>
</evidence>
<dbReference type="CDD" id="cd01285">
    <property type="entry name" value="nucleoside_deaminase"/>
    <property type="match status" value="1"/>
</dbReference>
<dbReference type="PANTHER" id="PTHR11079">
    <property type="entry name" value="CYTOSINE DEAMINASE FAMILY MEMBER"/>
    <property type="match status" value="1"/>
</dbReference>
<keyword evidence="4 8" id="KW-0479">Metal-binding</keyword>
<protein>
    <recommendedName>
        <fullName evidence="8">tRNA-specific adenosine deaminase</fullName>
        <ecNumber evidence="8">3.5.4.33</ecNumber>
    </recommendedName>
</protein>
<evidence type="ECO:0000313" key="11">
    <source>
        <dbReference type="Proteomes" id="UP000243547"/>
    </source>
</evidence>
<dbReference type="STRING" id="1120989.SAMN02745227_01952"/>
<dbReference type="InterPro" id="IPR002125">
    <property type="entry name" value="CMP_dCMP_dom"/>
</dbReference>
<dbReference type="EC" id="3.5.4.33" evidence="8"/>
<evidence type="ECO:0000256" key="5">
    <source>
        <dbReference type="ARBA" id="ARBA00022801"/>
    </source>
</evidence>
<evidence type="ECO:0000256" key="2">
    <source>
        <dbReference type="ARBA" id="ARBA00011738"/>
    </source>
</evidence>
<dbReference type="GO" id="GO:0052717">
    <property type="term" value="F:tRNA-specific adenosine-34 deaminase activity"/>
    <property type="evidence" value="ECO:0007669"/>
    <property type="project" value="UniProtKB-UniRule"/>
</dbReference>
<comment type="subunit">
    <text evidence="2 8">Homodimer.</text>
</comment>
<feature type="binding site" evidence="8">
    <location>
        <position position="51"/>
    </location>
    <ligand>
        <name>Zn(2+)</name>
        <dbReference type="ChEBI" id="CHEBI:29105"/>
        <note>catalytic</note>
    </ligand>
</feature>
<dbReference type="RefSeq" id="WP_242945878.1">
    <property type="nucleotide sequence ID" value="NZ_FRAI01000027.1"/>
</dbReference>
<keyword evidence="11" id="KW-1185">Reference proteome</keyword>
<proteinExistence type="inferred from homology"/>
<dbReference type="PANTHER" id="PTHR11079:SF202">
    <property type="entry name" value="TRNA-SPECIFIC ADENOSINE DEAMINASE"/>
    <property type="match status" value="1"/>
</dbReference>
<name>A0A1M6R5M6_9FIRM</name>
<dbReference type="AlphaFoldDB" id="A0A1M6R5M6"/>
<dbReference type="SUPFAM" id="SSF53927">
    <property type="entry name" value="Cytidine deaminase-like"/>
    <property type="match status" value="1"/>
</dbReference>
<dbReference type="GO" id="GO:0008270">
    <property type="term" value="F:zinc ion binding"/>
    <property type="evidence" value="ECO:0007669"/>
    <property type="project" value="UniProtKB-UniRule"/>
</dbReference>
<evidence type="ECO:0000256" key="6">
    <source>
        <dbReference type="ARBA" id="ARBA00022833"/>
    </source>
</evidence>
<dbReference type="Gene3D" id="3.40.140.10">
    <property type="entry name" value="Cytidine Deaminase, domain 2"/>
    <property type="match status" value="1"/>
</dbReference>